<proteinExistence type="predicted"/>
<dbReference type="EMBL" id="SHNO01000001">
    <property type="protein sequence ID" value="MCX2978847.1"/>
    <property type="molecule type" value="Genomic_DNA"/>
</dbReference>
<dbReference type="InterPro" id="IPR011250">
    <property type="entry name" value="OMP/PagP_B-barrel"/>
</dbReference>
<gene>
    <name evidence="1" type="ORF">EYC82_15900</name>
</gene>
<reference evidence="1" key="1">
    <citation type="submission" date="2019-02" db="EMBL/GenBank/DDBJ databases">
        <authorList>
            <person name="Li S.-H."/>
        </authorList>
    </citation>
    <scope>NUCLEOTIDE SEQUENCE</scope>
    <source>
        <strain evidence="1">IMCC11814</strain>
    </source>
</reference>
<evidence type="ECO:0000313" key="1">
    <source>
        <dbReference type="EMBL" id="MCX2978847.1"/>
    </source>
</evidence>
<comment type="caution">
    <text evidence="1">The sequence shown here is derived from an EMBL/GenBank/DDBJ whole genome shotgun (WGS) entry which is preliminary data.</text>
</comment>
<accession>A0ABT3T9B0</accession>
<evidence type="ECO:0000313" key="2">
    <source>
        <dbReference type="Proteomes" id="UP001143304"/>
    </source>
</evidence>
<dbReference type="SUPFAM" id="SSF56925">
    <property type="entry name" value="OMPA-like"/>
    <property type="match status" value="1"/>
</dbReference>
<sequence>MCSSYGLSQSTPSEFAEMSLVELLEQSIDDPFSSGQDKSPWSFSFQRSSAEFEDFLDGDNRVSEDEVLWSGPNSGEPRTDKNFPVVPGKITQTAYIISVGYAFDDRWRGHITVPYIEQNTDHISIVPNYATFEIDSSGVGDAVVSASYKLSDTERANWWLTAGLSIPTGSIDEEGDTPRAPGDQQLPYTMQLGSGTYDFPIEISYHNKGEHDITITLAALIRSGTNDNDYRLGNSYSLTGRYNFHFSEILQPYIGLNINYSDSIHGADESLQTEPPFPYPAPITDPDLFGGTKIGARAGISWRVSDNYRLAVEVGKPIYQNLNGPQTREDWRSSVKISRPF</sequence>
<organism evidence="1 2">
    <name type="scientific">Candidatus Marimicrobium litorale</name>
    <dbReference type="NCBI Taxonomy" id="2518991"/>
    <lineage>
        <taxon>Bacteria</taxon>
        <taxon>Pseudomonadati</taxon>
        <taxon>Pseudomonadota</taxon>
        <taxon>Gammaproteobacteria</taxon>
        <taxon>Cellvibrionales</taxon>
        <taxon>Halieaceae</taxon>
        <taxon>Marimicrobium</taxon>
    </lineage>
</organism>
<name>A0ABT3T9B0_9GAMM</name>
<evidence type="ECO:0008006" key="3">
    <source>
        <dbReference type="Google" id="ProtNLM"/>
    </source>
</evidence>
<dbReference type="Gene3D" id="2.40.160.20">
    <property type="match status" value="1"/>
</dbReference>
<keyword evidence="2" id="KW-1185">Reference proteome</keyword>
<protein>
    <recommendedName>
        <fullName evidence="3">MetA-pathway of phenol degradation</fullName>
    </recommendedName>
</protein>
<dbReference type="Proteomes" id="UP001143304">
    <property type="component" value="Unassembled WGS sequence"/>
</dbReference>